<sequence>MADLEARFVKRGLWTNIEQGPLMGKTITTDIKTGTIVVALLAVLSSAAITNLWHLFAFLAHQLRADGRAADGLQRQQQALLRTLPMPSSLVVDSIKLWWMWRRRTTRVLARSLIYVLLGGLFSVGMVVVGVFSSFVVTTSNIPVLVSSPFCGPLDVDPSGENLIASLVGLRSFYTSVRGVTKPYVDGCYQNTTTELPARCRQVFIRPNIPLSQERVKCPFSSDICLDLGGDMTAVQLDSGLVDLNEAFGMNMASADRVQFRKRTTCSVLKTDGRTSLVNASGIPPPLFPYLPNEQLLLLHYGNRRTGQRLVNASFSHSLLAANTTKNYGTGYVAAFTAPELGDVSDINPLAEMRNSDADLVIIAIHMNRVYYSNPVNDPVFAAHSPYAFTDGVTRKNTTFYFSDFSSGVVGCTEQVYYPGASPIQLAALRLLVSTNLVYGIFAGLDSGLKSSALSADGFVVSLPDDQWINEVISLEQYVWGSLQTVISGYAVGPQVRDESAEEFVRKNMTNGERGLCGLQRMRKSGGFVNINVFGLAFIITFSLAISMLDFFLLKLLIVLTRFRRIMAPRLDRWIQDGVLQLQRRAYEASGEGTWIKLEDEVPLTVGNRQLRELPLQSIRATTTYLKF</sequence>
<protein>
    <submittedName>
        <fullName evidence="1">Uncharacterized protein</fullName>
    </submittedName>
</protein>
<accession>A0ACB6QSZ3</accession>
<dbReference type="Proteomes" id="UP000799755">
    <property type="component" value="Unassembled WGS sequence"/>
</dbReference>
<comment type="caution">
    <text evidence="1">The sequence shown here is derived from an EMBL/GenBank/DDBJ whole genome shotgun (WGS) entry which is preliminary data.</text>
</comment>
<gene>
    <name evidence="1" type="ORF">BDR25DRAFT_370147</name>
</gene>
<keyword evidence="2" id="KW-1185">Reference proteome</keyword>
<organism evidence="1 2">
    <name type="scientific">Lindgomyces ingoldianus</name>
    <dbReference type="NCBI Taxonomy" id="673940"/>
    <lineage>
        <taxon>Eukaryota</taxon>
        <taxon>Fungi</taxon>
        <taxon>Dikarya</taxon>
        <taxon>Ascomycota</taxon>
        <taxon>Pezizomycotina</taxon>
        <taxon>Dothideomycetes</taxon>
        <taxon>Pleosporomycetidae</taxon>
        <taxon>Pleosporales</taxon>
        <taxon>Lindgomycetaceae</taxon>
        <taxon>Lindgomyces</taxon>
    </lineage>
</organism>
<name>A0ACB6QSZ3_9PLEO</name>
<evidence type="ECO:0000313" key="1">
    <source>
        <dbReference type="EMBL" id="KAF2470133.1"/>
    </source>
</evidence>
<dbReference type="EMBL" id="MU003509">
    <property type="protein sequence ID" value="KAF2470133.1"/>
    <property type="molecule type" value="Genomic_DNA"/>
</dbReference>
<evidence type="ECO:0000313" key="2">
    <source>
        <dbReference type="Proteomes" id="UP000799755"/>
    </source>
</evidence>
<proteinExistence type="predicted"/>
<reference evidence="1" key="1">
    <citation type="journal article" date="2020" name="Stud. Mycol.">
        <title>101 Dothideomycetes genomes: a test case for predicting lifestyles and emergence of pathogens.</title>
        <authorList>
            <person name="Haridas S."/>
            <person name="Albert R."/>
            <person name="Binder M."/>
            <person name="Bloem J."/>
            <person name="Labutti K."/>
            <person name="Salamov A."/>
            <person name="Andreopoulos B."/>
            <person name="Baker S."/>
            <person name="Barry K."/>
            <person name="Bills G."/>
            <person name="Bluhm B."/>
            <person name="Cannon C."/>
            <person name="Castanera R."/>
            <person name="Culley D."/>
            <person name="Daum C."/>
            <person name="Ezra D."/>
            <person name="Gonzalez J."/>
            <person name="Henrissat B."/>
            <person name="Kuo A."/>
            <person name="Liang C."/>
            <person name="Lipzen A."/>
            <person name="Lutzoni F."/>
            <person name="Magnuson J."/>
            <person name="Mondo S."/>
            <person name="Nolan M."/>
            <person name="Ohm R."/>
            <person name="Pangilinan J."/>
            <person name="Park H.-J."/>
            <person name="Ramirez L."/>
            <person name="Alfaro M."/>
            <person name="Sun H."/>
            <person name="Tritt A."/>
            <person name="Yoshinaga Y."/>
            <person name="Zwiers L.-H."/>
            <person name="Turgeon B."/>
            <person name="Goodwin S."/>
            <person name="Spatafora J."/>
            <person name="Crous P."/>
            <person name="Grigoriev I."/>
        </authorList>
    </citation>
    <scope>NUCLEOTIDE SEQUENCE</scope>
    <source>
        <strain evidence="1">ATCC 200398</strain>
    </source>
</reference>